<sequence length="517" mass="58494">MSSHPNLTSNPATVDNLPISLMTRLKICRMGQLLDLPDELLTDICTLICDSDRLALFPVIYVNKRLHRIASPLLIRHWPFYLDILYKQAPARFALHLVQNPHLQRNVKSIIIDDLICVEQDDRLDVAGLDELALVAPQRFPELANDPGWCDGLVDGKLDSVAALLLVLCTRVESLELTLPYYQQSRLLVLNLVSLTLRHSGPQRPLENLKLAVVRWYDAEEDPGNIQCAAPFFHLPNVKTLVVSFFSDTIPIKSISEEKDQNEHARLGLDFDIYETRFPVGTSPVEELFLEYTSLTYQGLLTVFSACKRLKKLVFFLQNPGYIIDRPHYSFTLVRQALLLHAASLEELAFNLDGHHFGPDVSLEYGSTMGLECLKQCFKQLNKLKRLTMDIHVIYYHDDPRNENMLDCLPRSLEHLGLLCNLACHRPQVLQLVEILCIVLKACGTGTRLCELKTLEIFLFVYGGGIDEDIYEPVNDLAREKGIKFSFIHKSHEGGGVWELMGMTPSPCPPIAETGPK</sequence>
<dbReference type="Proteomes" id="UP000522262">
    <property type="component" value="Unassembled WGS sequence"/>
</dbReference>
<protein>
    <recommendedName>
        <fullName evidence="3">F-box domain-containing protein</fullName>
    </recommendedName>
</protein>
<dbReference type="AlphaFoldDB" id="A0A8H5JJW6"/>
<proteinExistence type="predicted"/>
<gene>
    <name evidence="1" type="ORF">FMEXI_1081</name>
</gene>
<organism evidence="1 2">
    <name type="scientific">Fusarium mexicanum</name>
    <dbReference type="NCBI Taxonomy" id="751941"/>
    <lineage>
        <taxon>Eukaryota</taxon>
        <taxon>Fungi</taxon>
        <taxon>Dikarya</taxon>
        <taxon>Ascomycota</taxon>
        <taxon>Pezizomycotina</taxon>
        <taxon>Sordariomycetes</taxon>
        <taxon>Hypocreomycetidae</taxon>
        <taxon>Hypocreales</taxon>
        <taxon>Nectriaceae</taxon>
        <taxon>Fusarium</taxon>
        <taxon>Fusarium fujikuroi species complex</taxon>
    </lineage>
</organism>
<comment type="caution">
    <text evidence="1">The sequence shown here is derived from an EMBL/GenBank/DDBJ whole genome shotgun (WGS) entry which is preliminary data.</text>
</comment>
<reference evidence="1 2" key="1">
    <citation type="submission" date="2020-05" db="EMBL/GenBank/DDBJ databases">
        <title>Identification and distribution of gene clusters putatively required for synthesis of sphingolipid metabolism inhibitors in phylogenetically diverse species of the filamentous fungus Fusarium.</title>
        <authorList>
            <person name="Kim H.-S."/>
            <person name="Busman M."/>
            <person name="Brown D.W."/>
            <person name="Divon H."/>
            <person name="Uhlig S."/>
            <person name="Proctor R.H."/>
        </authorList>
    </citation>
    <scope>NUCLEOTIDE SEQUENCE [LARGE SCALE GENOMIC DNA]</scope>
    <source>
        <strain evidence="1 2">NRRL 53147</strain>
    </source>
</reference>
<evidence type="ECO:0000313" key="1">
    <source>
        <dbReference type="EMBL" id="KAF5556609.1"/>
    </source>
</evidence>
<keyword evidence="2" id="KW-1185">Reference proteome</keyword>
<name>A0A8H5JJW6_9HYPO</name>
<evidence type="ECO:0000313" key="2">
    <source>
        <dbReference type="Proteomes" id="UP000522262"/>
    </source>
</evidence>
<accession>A0A8H5JJW6</accession>
<evidence type="ECO:0008006" key="3">
    <source>
        <dbReference type="Google" id="ProtNLM"/>
    </source>
</evidence>
<dbReference type="EMBL" id="JAAOAM010000025">
    <property type="protein sequence ID" value="KAF5556609.1"/>
    <property type="molecule type" value="Genomic_DNA"/>
</dbReference>